<dbReference type="EMBL" id="CP078063">
    <property type="protein sequence ID" value="UVE50485.1"/>
    <property type="molecule type" value="Genomic_DNA"/>
</dbReference>
<gene>
    <name evidence="3" type="ORF">KU306_00815</name>
</gene>
<evidence type="ECO:0000313" key="3">
    <source>
        <dbReference type="EMBL" id="UVE50485.1"/>
    </source>
</evidence>
<reference evidence="3" key="1">
    <citation type="submission" date="2021-07" db="EMBL/GenBank/DDBJ databases">
        <title>Studies on halocins as antimicrobial molecules from haloarchaea.</title>
        <authorList>
            <person name="Kumar S."/>
            <person name="Khare S.K."/>
        </authorList>
    </citation>
    <scope>NUCLEOTIDE SEQUENCE</scope>
    <source>
        <strain evidence="3">NCIM 5678</strain>
    </source>
</reference>
<dbReference type="Pfam" id="PF07790">
    <property type="entry name" value="Pilin_N"/>
    <property type="match status" value="1"/>
</dbReference>
<proteinExistence type="predicted"/>
<keyword evidence="1" id="KW-0472">Membrane</keyword>
<dbReference type="Proteomes" id="UP001058330">
    <property type="component" value="Chromosome"/>
</dbReference>
<dbReference type="InterPro" id="IPR012859">
    <property type="entry name" value="Pilin_N_archaeal"/>
</dbReference>
<dbReference type="PANTHER" id="PTHR38138:SF1">
    <property type="entry name" value="ARCHAEAL TYPE IV PILIN N-TERMINAL DOMAIN-CONTAINING PROTEIN"/>
    <property type="match status" value="1"/>
</dbReference>
<dbReference type="NCBIfam" id="TIGR02537">
    <property type="entry name" value="arch_flag_Nterm"/>
    <property type="match status" value="1"/>
</dbReference>
<name>A0ABY5REK1_HALLR</name>
<dbReference type="PANTHER" id="PTHR38138">
    <property type="entry name" value="VNG6441H"/>
    <property type="match status" value="1"/>
</dbReference>
<evidence type="ECO:0000259" key="2">
    <source>
        <dbReference type="Pfam" id="PF07790"/>
    </source>
</evidence>
<organism evidence="3 4">
    <name type="scientific">Haloferax larsenii</name>
    <dbReference type="NCBI Taxonomy" id="302484"/>
    <lineage>
        <taxon>Archaea</taxon>
        <taxon>Methanobacteriati</taxon>
        <taxon>Methanobacteriota</taxon>
        <taxon>Stenosarchaea group</taxon>
        <taxon>Halobacteria</taxon>
        <taxon>Halobacteriales</taxon>
        <taxon>Haloferacaceae</taxon>
        <taxon>Haloferax</taxon>
    </lineage>
</organism>
<dbReference type="RefSeq" id="WP_258302574.1">
    <property type="nucleotide sequence ID" value="NZ_CP078063.1"/>
</dbReference>
<evidence type="ECO:0000256" key="1">
    <source>
        <dbReference type="SAM" id="Phobius"/>
    </source>
</evidence>
<dbReference type="InterPro" id="IPR013373">
    <property type="entry name" value="Flagellin/pilin_N_arc"/>
</dbReference>
<feature type="domain" description="Archaeal Type IV pilin N-terminal" evidence="2">
    <location>
        <begin position="11"/>
        <end position="84"/>
    </location>
</feature>
<dbReference type="GeneID" id="74527388"/>
<feature type="transmembrane region" description="Helical" evidence="1">
    <location>
        <begin position="12"/>
        <end position="40"/>
    </location>
</feature>
<protein>
    <submittedName>
        <fullName evidence="3">Type IV pilin N-terminal domain-containing protein</fullName>
    </submittedName>
</protein>
<accession>A0ABY5REK1</accession>
<sequence length="143" mass="15239">MKLQKFLTDDNAVSPVIGVILMVAITVILAAVIGTFVLGLGEQTETAPQASFSFDYNESGGTNGLLTITHESGEAIANESVTVVPPNGTSQNWLDSDDNKITAGDNHQVDFTNQINDSESVRIVWTSESGGTSSTLQKWTYDA</sequence>
<keyword evidence="1" id="KW-0812">Transmembrane</keyword>
<evidence type="ECO:0000313" key="4">
    <source>
        <dbReference type="Proteomes" id="UP001058330"/>
    </source>
</evidence>
<keyword evidence="1" id="KW-1133">Transmembrane helix</keyword>
<keyword evidence="4" id="KW-1185">Reference proteome</keyword>